<dbReference type="GO" id="GO:0007165">
    <property type="term" value="P:signal transduction"/>
    <property type="evidence" value="ECO:0007669"/>
    <property type="project" value="UniProtKB-KW"/>
</dbReference>
<dbReference type="Proteomes" id="UP000199520">
    <property type="component" value="Unassembled WGS sequence"/>
</dbReference>
<evidence type="ECO:0000256" key="2">
    <source>
        <dbReference type="PROSITE-ProRule" id="PRU00284"/>
    </source>
</evidence>
<keyword evidence="1 2" id="KW-0807">Transducer</keyword>
<dbReference type="STRING" id="1123291.SAMN04490355_104523"/>
<accession>A0A1I4NEF8</accession>
<dbReference type="GO" id="GO:0016020">
    <property type="term" value="C:membrane"/>
    <property type="evidence" value="ECO:0007669"/>
    <property type="project" value="InterPro"/>
</dbReference>
<evidence type="ECO:0000256" key="1">
    <source>
        <dbReference type="ARBA" id="ARBA00023224"/>
    </source>
</evidence>
<dbReference type="PROSITE" id="PS50111">
    <property type="entry name" value="CHEMOTAXIS_TRANSDUC_2"/>
    <property type="match status" value="1"/>
</dbReference>
<name>A0A1I4NEF8_9FIRM</name>
<dbReference type="PANTHER" id="PTHR32089:SF112">
    <property type="entry name" value="LYSOZYME-LIKE PROTEIN-RELATED"/>
    <property type="match status" value="1"/>
</dbReference>
<feature type="domain" description="Methyl-accepting transducer" evidence="3">
    <location>
        <begin position="1"/>
        <end position="160"/>
    </location>
</feature>
<evidence type="ECO:0000313" key="4">
    <source>
        <dbReference type="EMBL" id="SFM13859.1"/>
    </source>
</evidence>
<sequence>MAGIINESVIQISATMEELAASASDVSANQSSLNAEINNVNIVSGQINEVMDFIKEIADETRLLGLNAAIEAARAGEAGLGFGVVAQEIRKLSGDSKQTVGKIREFTTIIQQSVDKTVAMGSATSLTVEQQAAAIEEVTASIEEVTGMAEELYALANDRQ</sequence>
<evidence type="ECO:0000313" key="5">
    <source>
        <dbReference type="Proteomes" id="UP000199520"/>
    </source>
</evidence>
<proteinExistence type="predicted"/>
<dbReference type="AlphaFoldDB" id="A0A1I4NEF8"/>
<dbReference type="SUPFAM" id="SSF58104">
    <property type="entry name" value="Methyl-accepting chemotaxis protein (MCP) signaling domain"/>
    <property type="match status" value="1"/>
</dbReference>
<gene>
    <name evidence="4" type="ORF">SAMN04490355_104523</name>
</gene>
<reference evidence="5" key="1">
    <citation type="submission" date="2016-10" db="EMBL/GenBank/DDBJ databases">
        <authorList>
            <person name="Varghese N."/>
            <person name="Submissions S."/>
        </authorList>
    </citation>
    <scope>NUCLEOTIDE SEQUENCE [LARGE SCALE GENOMIC DNA]</scope>
    <source>
        <strain evidence="5">DSM 13327</strain>
    </source>
</reference>
<keyword evidence="5" id="KW-1185">Reference proteome</keyword>
<dbReference type="PANTHER" id="PTHR32089">
    <property type="entry name" value="METHYL-ACCEPTING CHEMOTAXIS PROTEIN MCPB"/>
    <property type="match status" value="1"/>
</dbReference>
<organism evidence="4 5">
    <name type="scientific">Pelosinus propionicus DSM 13327</name>
    <dbReference type="NCBI Taxonomy" id="1123291"/>
    <lineage>
        <taxon>Bacteria</taxon>
        <taxon>Bacillati</taxon>
        <taxon>Bacillota</taxon>
        <taxon>Negativicutes</taxon>
        <taxon>Selenomonadales</taxon>
        <taxon>Sporomusaceae</taxon>
        <taxon>Pelosinus</taxon>
    </lineage>
</organism>
<dbReference type="Pfam" id="PF00015">
    <property type="entry name" value="MCPsignal"/>
    <property type="match status" value="1"/>
</dbReference>
<dbReference type="EMBL" id="FOTS01000045">
    <property type="protein sequence ID" value="SFM13859.1"/>
    <property type="molecule type" value="Genomic_DNA"/>
</dbReference>
<evidence type="ECO:0000259" key="3">
    <source>
        <dbReference type="PROSITE" id="PS50111"/>
    </source>
</evidence>
<dbReference type="Gene3D" id="1.10.287.950">
    <property type="entry name" value="Methyl-accepting chemotaxis protein"/>
    <property type="match status" value="1"/>
</dbReference>
<dbReference type="InterPro" id="IPR004089">
    <property type="entry name" value="MCPsignal_dom"/>
</dbReference>
<protein>
    <submittedName>
        <fullName evidence="4">Methyl-accepting chemotaxis protein (MCP) signalling domain-containing protein</fullName>
    </submittedName>
</protein>